<sequence length="887" mass="99004">MAQRNFDAVDRIPTGDFVVSLLVLSLEQARLIDQFRARIRLCETDTERYELCTQTRDDVLRQETEGQLLADAYEHVIVKECIGYKEWKENKAETWTLLGKTGEDVTPWESFANVARRGSEVRSKCLGPLRTVSQHWGADFVQHYQLACKGAKYCEVTSAAAQKIPDRDEAVTKLNRLMLRKHMATGRGILNPIAQVDLVDLKAWSHLESFDKNQESLPYRKLSAADLPPGFGFDKFGLMVREEFAVSLLVDAVGDAVEAAAKPGADINRVFGPNDTDTVGASVLVPSDGTNPQVSDCNFFAEQASHFVPAHEELHELISEGASSIEHHAHAADASSDCSRSTAPTSSPPEAPGSREAVESARNAGCDMHPATRLRGRSGMPDYHETPPKRLKATIRHPELLSSARLPERCCPPKIPAMLLGFLDKMDGAEARQIPTFILAGVPLHDMCYTHLKKYTEAITTTTKSFGLFPKSDNFQTANPGIIRRRRASLPELIDPPPLKRLRSDDQSAPGVSHLATSSLDGRPKHDPIRDEAYRRQVLSEFDSTVYEPDSWGNQTNILVSEILSKSTPPTDAEAYFLSGEEASQRVEFGSVESPIFTQGQQRFQWKGNDRPILQFFHHMEDLGLDRAVSVQVPSRSSFEASSERKTLSQVRKRFLSQQSTTDPWNLLDLQGSLPSTLPAFLDGDNCQLLIRIRDAILMGNDAQRISASREDWNTWRNVLKWTLLSEGGNNTAPHMDSHGYSTCITIQEGNIGFGWMSRPSQQEEDEWIADPHSYTGGRWRYVILSPGHTVFFPSGTIHFVFRLQGVQTFALGGHVLQWSSIERWLKVIIAQLKNPDITNEDMTWSAPKLVQAVERLIANRVKAHRMEEMGGRDAVARISALRKVSS</sequence>
<dbReference type="PROSITE" id="PS51184">
    <property type="entry name" value="JMJC"/>
    <property type="match status" value="1"/>
</dbReference>
<evidence type="ECO:0000313" key="3">
    <source>
        <dbReference type="EMBL" id="KAK4206393.1"/>
    </source>
</evidence>
<feature type="domain" description="JmjC" evidence="2">
    <location>
        <begin position="663"/>
        <end position="833"/>
    </location>
</feature>
<reference evidence="3" key="1">
    <citation type="journal article" date="2023" name="Mol. Phylogenet. Evol.">
        <title>Genome-scale phylogeny and comparative genomics of the fungal order Sordariales.</title>
        <authorList>
            <person name="Hensen N."/>
            <person name="Bonometti L."/>
            <person name="Westerberg I."/>
            <person name="Brannstrom I.O."/>
            <person name="Guillou S."/>
            <person name="Cros-Aarteil S."/>
            <person name="Calhoun S."/>
            <person name="Haridas S."/>
            <person name="Kuo A."/>
            <person name="Mondo S."/>
            <person name="Pangilinan J."/>
            <person name="Riley R."/>
            <person name="LaButti K."/>
            <person name="Andreopoulos B."/>
            <person name="Lipzen A."/>
            <person name="Chen C."/>
            <person name="Yan M."/>
            <person name="Daum C."/>
            <person name="Ng V."/>
            <person name="Clum A."/>
            <person name="Steindorff A."/>
            <person name="Ohm R.A."/>
            <person name="Martin F."/>
            <person name="Silar P."/>
            <person name="Natvig D.O."/>
            <person name="Lalanne C."/>
            <person name="Gautier V."/>
            <person name="Ament-Velasquez S.L."/>
            <person name="Kruys A."/>
            <person name="Hutchinson M.I."/>
            <person name="Powell A.J."/>
            <person name="Barry K."/>
            <person name="Miller A.N."/>
            <person name="Grigoriev I.V."/>
            <person name="Debuchy R."/>
            <person name="Gladieux P."/>
            <person name="Hiltunen Thoren M."/>
            <person name="Johannesson H."/>
        </authorList>
    </citation>
    <scope>NUCLEOTIDE SEQUENCE</scope>
    <source>
        <strain evidence="3">PSN293</strain>
    </source>
</reference>
<organism evidence="3 4">
    <name type="scientific">Rhypophila decipiens</name>
    <dbReference type="NCBI Taxonomy" id="261697"/>
    <lineage>
        <taxon>Eukaryota</taxon>
        <taxon>Fungi</taxon>
        <taxon>Dikarya</taxon>
        <taxon>Ascomycota</taxon>
        <taxon>Pezizomycotina</taxon>
        <taxon>Sordariomycetes</taxon>
        <taxon>Sordariomycetidae</taxon>
        <taxon>Sordariales</taxon>
        <taxon>Naviculisporaceae</taxon>
        <taxon>Rhypophila</taxon>
    </lineage>
</organism>
<name>A0AAN7B0H4_9PEZI</name>
<feature type="region of interest" description="Disordered" evidence="1">
    <location>
        <begin position="487"/>
        <end position="528"/>
    </location>
</feature>
<accession>A0AAN7B0H4</accession>
<evidence type="ECO:0000313" key="4">
    <source>
        <dbReference type="Proteomes" id="UP001301769"/>
    </source>
</evidence>
<dbReference type="Proteomes" id="UP001301769">
    <property type="component" value="Unassembled WGS sequence"/>
</dbReference>
<feature type="compositionally biased region" description="Low complexity" evidence="1">
    <location>
        <begin position="332"/>
        <end position="345"/>
    </location>
</feature>
<protein>
    <recommendedName>
        <fullName evidence="2">JmjC domain-containing protein</fullName>
    </recommendedName>
</protein>
<proteinExistence type="predicted"/>
<dbReference type="EMBL" id="MU858424">
    <property type="protein sequence ID" value="KAK4206393.1"/>
    <property type="molecule type" value="Genomic_DNA"/>
</dbReference>
<feature type="region of interest" description="Disordered" evidence="1">
    <location>
        <begin position="328"/>
        <end position="388"/>
    </location>
</feature>
<comment type="caution">
    <text evidence="3">The sequence shown here is derived from an EMBL/GenBank/DDBJ whole genome shotgun (WGS) entry which is preliminary data.</text>
</comment>
<reference evidence="3" key="2">
    <citation type="submission" date="2023-05" db="EMBL/GenBank/DDBJ databases">
        <authorList>
            <consortium name="Lawrence Berkeley National Laboratory"/>
            <person name="Steindorff A."/>
            <person name="Hensen N."/>
            <person name="Bonometti L."/>
            <person name="Westerberg I."/>
            <person name="Brannstrom I.O."/>
            <person name="Guillou S."/>
            <person name="Cros-Aarteil S."/>
            <person name="Calhoun S."/>
            <person name="Haridas S."/>
            <person name="Kuo A."/>
            <person name="Mondo S."/>
            <person name="Pangilinan J."/>
            <person name="Riley R."/>
            <person name="Labutti K."/>
            <person name="Andreopoulos B."/>
            <person name="Lipzen A."/>
            <person name="Chen C."/>
            <person name="Yanf M."/>
            <person name="Daum C."/>
            <person name="Ng V."/>
            <person name="Clum A."/>
            <person name="Ohm R."/>
            <person name="Martin F."/>
            <person name="Silar P."/>
            <person name="Natvig D."/>
            <person name="Lalanne C."/>
            <person name="Gautier V."/>
            <person name="Ament-Velasquez S.L."/>
            <person name="Kruys A."/>
            <person name="Hutchinson M.I."/>
            <person name="Powell A.J."/>
            <person name="Barry K."/>
            <person name="Miller A.N."/>
            <person name="Grigoriev I.V."/>
            <person name="Debuchy R."/>
            <person name="Gladieux P."/>
            <person name="Thoren M.H."/>
            <person name="Johannesson H."/>
        </authorList>
    </citation>
    <scope>NUCLEOTIDE SEQUENCE</scope>
    <source>
        <strain evidence="3">PSN293</strain>
    </source>
</reference>
<dbReference type="AlphaFoldDB" id="A0AAN7B0H4"/>
<gene>
    <name evidence="3" type="ORF">QBC37DRAFT_300890</name>
</gene>
<dbReference type="SUPFAM" id="SSF51197">
    <property type="entry name" value="Clavaminate synthase-like"/>
    <property type="match status" value="1"/>
</dbReference>
<dbReference type="Gene3D" id="2.60.120.650">
    <property type="entry name" value="Cupin"/>
    <property type="match status" value="1"/>
</dbReference>
<evidence type="ECO:0000259" key="2">
    <source>
        <dbReference type="PROSITE" id="PS51184"/>
    </source>
</evidence>
<keyword evidence="4" id="KW-1185">Reference proteome</keyword>
<dbReference type="InterPro" id="IPR003347">
    <property type="entry name" value="JmjC_dom"/>
</dbReference>
<evidence type="ECO:0000256" key="1">
    <source>
        <dbReference type="SAM" id="MobiDB-lite"/>
    </source>
</evidence>